<dbReference type="SUPFAM" id="SSF81321">
    <property type="entry name" value="Family A G protein-coupled receptor-like"/>
    <property type="match status" value="1"/>
</dbReference>
<dbReference type="PROSITE" id="PS00237">
    <property type="entry name" value="G_PROTEIN_RECEP_F1_1"/>
    <property type="match status" value="1"/>
</dbReference>
<evidence type="ECO:0000256" key="3">
    <source>
        <dbReference type="ARBA" id="ARBA00022989"/>
    </source>
</evidence>
<evidence type="ECO:0000256" key="5">
    <source>
        <dbReference type="ARBA" id="ARBA00023136"/>
    </source>
</evidence>
<feature type="transmembrane region" description="Helical" evidence="9">
    <location>
        <begin position="272"/>
        <end position="297"/>
    </location>
</feature>
<name>A0ABD2KVV4_9BILA</name>
<dbReference type="PANTHER" id="PTHR24243:SF233">
    <property type="entry name" value="THYROTROPIN-RELEASING HORMONE RECEPTOR"/>
    <property type="match status" value="1"/>
</dbReference>
<evidence type="ECO:0000256" key="7">
    <source>
        <dbReference type="ARBA" id="ARBA00023224"/>
    </source>
</evidence>
<dbReference type="PROSITE" id="PS50262">
    <property type="entry name" value="G_PROTEIN_RECEP_F1_2"/>
    <property type="match status" value="1"/>
</dbReference>
<dbReference type="PANTHER" id="PTHR24243">
    <property type="entry name" value="G-PROTEIN COUPLED RECEPTOR"/>
    <property type="match status" value="1"/>
</dbReference>
<sequence length="339" mass="39210">MVDSNVSELSTNVTVSDGVLYIPFAISIFGLIGNLVAFLTIVLSDLKKNYVNIYLLVLLCSDSVLLLDFFLQPLFRFDVFNFLTCAMTEYFFNLPIYVSSFSMISLTAERFFSVVFPLQHLKHSQLNRWKLVFIWLIPLILFNFNLKFALKDTQNERVAILVQSSAEVNEKCAYDYDSSEAYLLFFWPRLFFTFLLPFAVVVFANVVIVLKIRSLNILQGSSAASAEVKCNNTVLFVIPIVFVLLNMPYNVRNILKFVLTSSDFNSEIYSKYFLLISNSLYLYCFNFAINFIIYALTSSMFRKALRRVWYEPIRRKLNGTNLQQKVQPMVVTRLNPKTI</sequence>
<feature type="transmembrane region" description="Helical" evidence="9">
    <location>
        <begin position="233"/>
        <end position="252"/>
    </location>
</feature>
<feature type="transmembrane region" description="Helical" evidence="9">
    <location>
        <begin position="20"/>
        <end position="43"/>
    </location>
</feature>
<protein>
    <recommendedName>
        <fullName evidence="10">G-protein coupled receptors family 1 profile domain-containing protein</fullName>
    </recommendedName>
</protein>
<dbReference type="SMART" id="SM01381">
    <property type="entry name" value="7TM_GPCR_Srsx"/>
    <property type="match status" value="1"/>
</dbReference>
<feature type="transmembrane region" description="Helical" evidence="9">
    <location>
        <begin position="129"/>
        <end position="146"/>
    </location>
</feature>
<evidence type="ECO:0000313" key="11">
    <source>
        <dbReference type="EMBL" id="KAL3107046.1"/>
    </source>
</evidence>
<comment type="caution">
    <text evidence="11">The sequence shown here is derived from an EMBL/GenBank/DDBJ whole genome shotgun (WGS) entry which is preliminary data.</text>
</comment>
<evidence type="ECO:0000259" key="10">
    <source>
        <dbReference type="PROSITE" id="PS50262"/>
    </source>
</evidence>
<dbReference type="EMBL" id="JBICBT010000626">
    <property type="protein sequence ID" value="KAL3107046.1"/>
    <property type="molecule type" value="Genomic_DNA"/>
</dbReference>
<organism evidence="11 12">
    <name type="scientific">Heterodera trifolii</name>
    <dbReference type="NCBI Taxonomy" id="157864"/>
    <lineage>
        <taxon>Eukaryota</taxon>
        <taxon>Metazoa</taxon>
        <taxon>Ecdysozoa</taxon>
        <taxon>Nematoda</taxon>
        <taxon>Chromadorea</taxon>
        <taxon>Rhabditida</taxon>
        <taxon>Tylenchina</taxon>
        <taxon>Tylenchomorpha</taxon>
        <taxon>Tylenchoidea</taxon>
        <taxon>Heteroderidae</taxon>
        <taxon>Heteroderinae</taxon>
        <taxon>Heterodera</taxon>
    </lineage>
</organism>
<dbReference type="AlphaFoldDB" id="A0ABD2KVV4"/>
<dbReference type="Gene3D" id="1.20.1070.10">
    <property type="entry name" value="Rhodopsin 7-helix transmembrane proteins"/>
    <property type="match status" value="1"/>
</dbReference>
<keyword evidence="4 8" id="KW-0297">G-protein coupled receptor</keyword>
<proteinExistence type="inferred from homology"/>
<keyword evidence="6 8" id="KW-0675">Receptor</keyword>
<keyword evidence="5 9" id="KW-0472">Membrane</keyword>
<dbReference type="GO" id="GO:0016020">
    <property type="term" value="C:membrane"/>
    <property type="evidence" value="ECO:0007669"/>
    <property type="project" value="UniProtKB-SubCell"/>
</dbReference>
<feature type="transmembrane region" description="Helical" evidence="9">
    <location>
        <begin position="190"/>
        <end position="212"/>
    </location>
</feature>
<dbReference type="Proteomes" id="UP001620626">
    <property type="component" value="Unassembled WGS sequence"/>
</dbReference>
<evidence type="ECO:0000256" key="6">
    <source>
        <dbReference type="ARBA" id="ARBA00023170"/>
    </source>
</evidence>
<dbReference type="Pfam" id="PF00001">
    <property type="entry name" value="7tm_1"/>
    <property type="match status" value="1"/>
</dbReference>
<dbReference type="InterPro" id="IPR017452">
    <property type="entry name" value="GPCR_Rhodpsn_7TM"/>
</dbReference>
<keyword evidence="3 9" id="KW-1133">Transmembrane helix</keyword>
<evidence type="ECO:0000256" key="8">
    <source>
        <dbReference type="RuleBase" id="RU000688"/>
    </source>
</evidence>
<dbReference type="InterPro" id="IPR000276">
    <property type="entry name" value="GPCR_Rhodpsn"/>
</dbReference>
<gene>
    <name evidence="11" type="ORF">niasHT_019442</name>
</gene>
<evidence type="ECO:0000256" key="9">
    <source>
        <dbReference type="SAM" id="Phobius"/>
    </source>
</evidence>
<feature type="transmembrane region" description="Helical" evidence="9">
    <location>
        <begin position="50"/>
        <end position="70"/>
    </location>
</feature>
<evidence type="ECO:0000256" key="4">
    <source>
        <dbReference type="ARBA" id="ARBA00023040"/>
    </source>
</evidence>
<evidence type="ECO:0000256" key="2">
    <source>
        <dbReference type="ARBA" id="ARBA00022692"/>
    </source>
</evidence>
<comment type="similarity">
    <text evidence="8">Belongs to the G-protein coupled receptor 1 family.</text>
</comment>
<keyword evidence="2 8" id="KW-0812">Transmembrane</keyword>
<evidence type="ECO:0000313" key="12">
    <source>
        <dbReference type="Proteomes" id="UP001620626"/>
    </source>
</evidence>
<feature type="transmembrane region" description="Helical" evidence="9">
    <location>
        <begin position="90"/>
        <end position="108"/>
    </location>
</feature>
<keyword evidence="12" id="KW-1185">Reference proteome</keyword>
<accession>A0ABD2KVV4</accession>
<feature type="domain" description="G-protein coupled receptors family 1 profile" evidence="10">
    <location>
        <begin position="33"/>
        <end position="294"/>
    </location>
</feature>
<dbReference type="PRINTS" id="PR00237">
    <property type="entry name" value="GPCRRHODOPSN"/>
</dbReference>
<keyword evidence="7 8" id="KW-0807">Transducer</keyword>
<comment type="subcellular location">
    <subcellularLocation>
        <location evidence="1">Membrane</location>
        <topology evidence="1">Multi-pass membrane protein</topology>
    </subcellularLocation>
</comment>
<reference evidence="11 12" key="1">
    <citation type="submission" date="2024-10" db="EMBL/GenBank/DDBJ databases">
        <authorList>
            <person name="Kim D."/>
        </authorList>
    </citation>
    <scope>NUCLEOTIDE SEQUENCE [LARGE SCALE GENOMIC DNA]</scope>
    <source>
        <strain evidence="11">BH-2024</strain>
    </source>
</reference>
<evidence type="ECO:0000256" key="1">
    <source>
        <dbReference type="ARBA" id="ARBA00004141"/>
    </source>
</evidence>
<dbReference type="GO" id="GO:0004930">
    <property type="term" value="F:G protein-coupled receptor activity"/>
    <property type="evidence" value="ECO:0007669"/>
    <property type="project" value="UniProtKB-KW"/>
</dbReference>